<feature type="transmembrane region" description="Helical" evidence="1">
    <location>
        <begin position="109"/>
        <end position="131"/>
    </location>
</feature>
<feature type="transmembrane region" description="Helical" evidence="1">
    <location>
        <begin position="322"/>
        <end position="348"/>
    </location>
</feature>
<reference evidence="2 3" key="1">
    <citation type="submission" date="2019-06" db="EMBL/GenBank/DDBJ databases">
        <title>Sequencing the genomes of 1000 actinobacteria strains.</title>
        <authorList>
            <person name="Klenk H.-P."/>
        </authorList>
    </citation>
    <scope>NUCLEOTIDE SEQUENCE [LARGE SCALE GENOMIC DNA]</scope>
    <source>
        <strain evidence="2 3">DSM 45679</strain>
    </source>
</reference>
<feature type="transmembrane region" description="Helical" evidence="1">
    <location>
        <begin position="294"/>
        <end position="315"/>
    </location>
</feature>
<dbReference type="OrthoDB" id="5492344at2"/>
<feature type="transmembrane region" description="Helical" evidence="1">
    <location>
        <begin position="84"/>
        <end position="102"/>
    </location>
</feature>
<dbReference type="EMBL" id="VFML01000001">
    <property type="protein sequence ID" value="TQJ04195.1"/>
    <property type="molecule type" value="Genomic_DNA"/>
</dbReference>
<evidence type="ECO:0000313" key="2">
    <source>
        <dbReference type="EMBL" id="TQJ04195.1"/>
    </source>
</evidence>
<proteinExistence type="predicted"/>
<feature type="transmembrane region" description="Helical" evidence="1">
    <location>
        <begin position="202"/>
        <end position="221"/>
    </location>
</feature>
<sequence length="511" mass="55219">MTAARPSRRLIIAGCLVGVFLVGTWAAWFFTIDDAWITFRYSANLADGHGPVWNPSGDPVEGFTNFAWMLWHAPFAWLGLDLPTVAKFTSFAIGLGILGMLLRAAHRAAGIPGALVAAGCYVLFLPTYFHITAGLETVAFAAVVLRSAIIGVRVLGGRPVRDWEPPVLVLVAGMLRPEGVLAALPAFGVWFWRARRRRAARWWVLGVLAAGAGYFLWRWSYYGYPLPNTFYVKFGNLGAGLTWVLETGPLFVPLILLTLSLLVRGTTRPVGGLLCAVVAATYLTYAVSGPSMDYLHRFAFHAFPVLCLGGGLALTGIARRGLVAGMAVVPLLWTAVAGATTAGLPVVANYGPDLRRAHVAIGEGLDVARVPDEFRTLAVSDAGAIPYYSGWRSVDYIGLNNEAIAHGADPTSLVRAARPTVLVVTSGTPRVPDAKYGLRVSEAAPGYAHVAAVHMRADYWQHVLVRPEWADQVRSAVGGTVHAAQRKYDPGRYELTIDRWLDRLRGQLPGL</sequence>
<feature type="transmembrane region" description="Helical" evidence="1">
    <location>
        <begin position="241"/>
        <end position="263"/>
    </location>
</feature>
<evidence type="ECO:0008006" key="4">
    <source>
        <dbReference type="Google" id="ProtNLM"/>
    </source>
</evidence>
<keyword evidence="1" id="KW-0472">Membrane</keyword>
<accession>A0A542DMI6</accession>
<name>A0A542DMI6_AMYCI</name>
<protein>
    <recommendedName>
        <fullName evidence="4">Glycosyltransferase RgtA/B/C/D-like domain-containing protein</fullName>
    </recommendedName>
</protein>
<evidence type="ECO:0000313" key="3">
    <source>
        <dbReference type="Proteomes" id="UP000320876"/>
    </source>
</evidence>
<keyword evidence="3" id="KW-1185">Reference proteome</keyword>
<feature type="transmembrane region" description="Helical" evidence="1">
    <location>
        <begin position="270"/>
        <end position="288"/>
    </location>
</feature>
<gene>
    <name evidence="2" type="ORF">FB471_3977</name>
</gene>
<evidence type="ECO:0000256" key="1">
    <source>
        <dbReference type="SAM" id="Phobius"/>
    </source>
</evidence>
<dbReference type="Proteomes" id="UP000320876">
    <property type="component" value="Unassembled WGS sequence"/>
</dbReference>
<dbReference type="RefSeq" id="WP_141999907.1">
    <property type="nucleotide sequence ID" value="NZ_VFML01000001.1"/>
</dbReference>
<organism evidence="2 3">
    <name type="scientific">Amycolatopsis cihanbeyliensis</name>
    <dbReference type="NCBI Taxonomy" id="1128664"/>
    <lineage>
        <taxon>Bacteria</taxon>
        <taxon>Bacillati</taxon>
        <taxon>Actinomycetota</taxon>
        <taxon>Actinomycetes</taxon>
        <taxon>Pseudonocardiales</taxon>
        <taxon>Pseudonocardiaceae</taxon>
        <taxon>Amycolatopsis</taxon>
    </lineage>
</organism>
<dbReference type="AlphaFoldDB" id="A0A542DMI6"/>
<comment type="caution">
    <text evidence="2">The sequence shown here is derived from an EMBL/GenBank/DDBJ whole genome shotgun (WGS) entry which is preliminary data.</text>
</comment>
<keyword evidence="1" id="KW-0812">Transmembrane</keyword>
<keyword evidence="1" id="KW-1133">Transmembrane helix</keyword>